<accession>A0A1I7VNK7</accession>
<dbReference type="Proteomes" id="UP000095285">
    <property type="component" value="Unassembled WGS sequence"/>
</dbReference>
<proteinExistence type="predicted"/>
<reference evidence="3" key="2">
    <citation type="submission" date="2016-11" db="UniProtKB">
        <authorList>
            <consortium name="WormBaseParasite"/>
        </authorList>
    </citation>
    <scope>IDENTIFICATION</scope>
</reference>
<gene>
    <name evidence="3" type="primary">LOAG_11411</name>
</gene>
<organism evidence="2 3">
    <name type="scientific">Loa loa</name>
    <name type="common">Eye worm</name>
    <name type="synonym">Filaria loa</name>
    <dbReference type="NCBI Taxonomy" id="7209"/>
    <lineage>
        <taxon>Eukaryota</taxon>
        <taxon>Metazoa</taxon>
        <taxon>Ecdysozoa</taxon>
        <taxon>Nematoda</taxon>
        <taxon>Chromadorea</taxon>
        <taxon>Rhabditida</taxon>
        <taxon>Spirurina</taxon>
        <taxon>Spiruromorpha</taxon>
        <taxon>Filarioidea</taxon>
        <taxon>Onchocercidae</taxon>
        <taxon>Loa</taxon>
    </lineage>
</organism>
<evidence type="ECO:0000256" key="1">
    <source>
        <dbReference type="SAM" id="MobiDB-lite"/>
    </source>
</evidence>
<feature type="region of interest" description="Disordered" evidence="1">
    <location>
        <begin position="1"/>
        <end position="29"/>
    </location>
</feature>
<dbReference type="InParanoid" id="A0A1I7VNK7"/>
<dbReference type="WBParaSite" id="EN70_4555">
    <property type="protein sequence ID" value="EN70_4555"/>
    <property type="gene ID" value="EN70_4555"/>
</dbReference>
<sequence>MHNTFREEEVPPNKPVTSRKLHNPAKELQRPVTKDMQYAYKELPLRNRAFAPCIPHLERKKKQLDKKIKRMQNKSCTGK</sequence>
<evidence type="ECO:0000313" key="3">
    <source>
        <dbReference type="WBParaSite" id="EN70_4555"/>
    </source>
</evidence>
<keyword evidence="2" id="KW-1185">Reference proteome</keyword>
<reference evidence="2" key="1">
    <citation type="submission" date="2012-04" db="EMBL/GenBank/DDBJ databases">
        <title>The Genome Sequence of Loa loa.</title>
        <authorList>
            <consortium name="The Broad Institute Genome Sequencing Platform"/>
            <consortium name="Broad Institute Genome Sequencing Center for Infectious Disease"/>
            <person name="Nutman T.B."/>
            <person name="Fink D.L."/>
            <person name="Russ C."/>
            <person name="Young S."/>
            <person name="Zeng Q."/>
            <person name="Gargeya S."/>
            <person name="Alvarado L."/>
            <person name="Berlin A."/>
            <person name="Chapman S.B."/>
            <person name="Chen Z."/>
            <person name="Freedman E."/>
            <person name="Gellesch M."/>
            <person name="Goldberg J."/>
            <person name="Griggs A."/>
            <person name="Gujja S."/>
            <person name="Heilman E.R."/>
            <person name="Heiman D."/>
            <person name="Howarth C."/>
            <person name="Mehta T."/>
            <person name="Neiman D."/>
            <person name="Pearson M."/>
            <person name="Roberts A."/>
            <person name="Saif S."/>
            <person name="Shea T."/>
            <person name="Shenoy N."/>
            <person name="Sisk P."/>
            <person name="Stolte C."/>
            <person name="Sykes S."/>
            <person name="White J."/>
            <person name="Yandava C."/>
            <person name="Haas B."/>
            <person name="Henn M.R."/>
            <person name="Nusbaum C."/>
            <person name="Birren B."/>
        </authorList>
    </citation>
    <scope>NUCLEOTIDE SEQUENCE [LARGE SCALE GENOMIC DNA]</scope>
</reference>
<dbReference type="AlphaFoldDB" id="A0A1I7VNK7"/>
<evidence type="ECO:0000313" key="2">
    <source>
        <dbReference type="Proteomes" id="UP000095285"/>
    </source>
</evidence>
<name>A0A1I7VNK7_LOALO</name>
<feature type="compositionally biased region" description="Basic and acidic residues" evidence="1">
    <location>
        <begin position="1"/>
        <end position="11"/>
    </location>
</feature>
<protein>
    <submittedName>
        <fullName evidence="3">Uncharacterized protein</fullName>
    </submittedName>
</protein>